<reference evidence="2" key="1">
    <citation type="submission" date="2019-03" db="EMBL/GenBank/DDBJ databases">
        <title>WGS assembly of Setaria viridis.</title>
        <authorList>
            <person name="Huang P."/>
            <person name="Jenkins J."/>
            <person name="Grimwood J."/>
            <person name="Barry K."/>
            <person name="Healey A."/>
            <person name="Mamidi S."/>
            <person name="Sreedasyam A."/>
            <person name="Shu S."/>
            <person name="Feldman M."/>
            <person name="Wu J."/>
            <person name="Yu Y."/>
            <person name="Chen C."/>
            <person name="Johnson J."/>
            <person name="Rokhsar D."/>
            <person name="Baxter I."/>
            <person name="Schmutz J."/>
            <person name="Brutnell T."/>
            <person name="Kellogg E."/>
        </authorList>
    </citation>
    <scope>NUCLEOTIDE SEQUENCE [LARGE SCALE GENOMIC DNA]</scope>
</reference>
<dbReference type="Pfam" id="PF13966">
    <property type="entry name" value="zf-RVT"/>
    <property type="match status" value="1"/>
</dbReference>
<dbReference type="Proteomes" id="UP000298652">
    <property type="component" value="Chromosome 7"/>
</dbReference>
<sequence>METGLETKVKVFWWRVLHDYLPARKVLHVRHIEPTAHCETCGADEELVWHVLLECTVARMFWEQAKKITGVKLPCLRPDSWASDLLQDNVCSRKDRAVIICGIWSLWMLRNRRRHGEAGLPIRQAVMRVRDTAYDLWQLLHPQKEQVPKVLPRWKPLEEDWIECNFDGAFYLDGSGATGAVLRVTIWLFSGRFGEMV</sequence>
<evidence type="ECO:0000259" key="1">
    <source>
        <dbReference type="Pfam" id="PF13966"/>
    </source>
</evidence>
<name>A0A4U6TVA7_SETVI</name>
<organism evidence="2 3">
    <name type="scientific">Setaria viridis</name>
    <name type="common">Green bristlegrass</name>
    <name type="synonym">Setaria italica subsp. viridis</name>
    <dbReference type="NCBI Taxonomy" id="4556"/>
    <lineage>
        <taxon>Eukaryota</taxon>
        <taxon>Viridiplantae</taxon>
        <taxon>Streptophyta</taxon>
        <taxon>Embryophyta</taxon>
        <taxon>Tracheophyta</taxon>
        <taxon>Spermatophyta</taxon>
        <taxon>Magnoliopsida</taxon>
        <taxon>Liliopsida</taxon>
        <taxon>Poales</taxon>
        <taxon>Poaceae</taxon>
        <taxon>PACMAD clade</taxon>
        <taxon>Panicoideae</taxon>
        <taxon>Panicodae</taxon>
        <taxon>Paniceae</taxon>
        <taxon>Cenchrinae</taxon>
        <taxon>Setaria</taxon>
    </lineage>
</organism>
<dbReference type="OMA" id="WRICKRI"/>
<gene>
    <name evidence="2" type="ORF">SEVIR_7G260350v2</name>
</gene>
<feature type="domain" description="Reverse transcriptase zinc-binding" evidence="1">
    <location>
        <begin position="4"/>
        <end position="62"/>
    </location>
</feature>
<proteinExistence type="predicted"/>
<dbReference type="InterPro" id="IPR026960">
    <property type="entry name" value="RVT-Znf"/>
</dbReference>
<dbReference type="AlphaFoldDB" id="A0A4U6TVA7"/>
<accession>A0A4U6TVA7</accession>
<protein>
    <recommendedName>
        <fullName evidence="1">Reverse transcriptase zinc-binding domain-containing protein</fullName>
    </recommendedName>
</protein>
<evidence type="ECO:0000313" key="3">
    <source>
        <dbReference type="Proteomes" id="UP000298652"/>
    </source>
</evidence>
<evidence type="ECO:0000313" key="2">
    <source>
        <dbReference type="EMBL" id="TKW06741.1"/>
    </source>
</evidence>
<keyword evidence="3" id="KW-1185">Reference proteome</keyword>
<dbReference type="Gramene" id="TKW06741">
    <property type="protein sequence ID" value="TKW06741"/>
    <property type="gene ID" value="SEVIR_7G260350v2"/>
</dbReference>
<dbReference type="EMBL" id="CM016558">
    <property type="protein sequence ID" value="TKW06741.1"/>
    <property type="molecule type" value="Genomic_DNA"/>
</dbReference>